<keyword evidence="2" id="KW-0472">Membrane</keyword>
<keyword evidence="2" id="KW-1133">Transmembrane helix</keyword>
<reference evidence="4" key="1">
    <citation type="submission" date="2021-02" db="EMBL/GenBank/DDBJ databases">
        <authorList>
            <person name="Bekaert M."/>
        </authorList>
    </citation>
    <scope>NUCLEOTIDE SEQUENCE</scope>
    <source>
        <strain evidence="4">IoA-00</strain>
    </source>
</reference>
<feature type="region of interest" description="Disordered" evidence="1">
    <location>
        <begin position="98"/>
        <end position="120"/>
    </location>
</feature>
<dbReference type="AlphaFoldDB" id="A0A7R8CD68"/>
<keyword evidence="5" id="KW-1185">Reference proteome</keyword>
<feature type="signal peptide" evidence="3">
    <location>
        <begin position="1"/>
        <end position="21"/>
    </location>
</feature>
<evidence type="ECO:0000313" key="5">
    <source>
        <dbReference type="Proteomes" id="UP000675881"/>
    </source>
</evidence>
<dbReference type="Proteomes" id="UP000675881">
    <property type="component" value="Chromosome 1"/>
</dbReference>
<feature type="transmembrane region" description="Helical" evidence="2">
    <location>
        <begin position="179"/>
        <end position="203"/>
    </location>
</feature>
<accession>A0A7R8CD68</accession>
<gene>
    <name evidence="4" type="ORF">LSAA_2049</name>
</gene>
<evidence type="ECO:0000256" key="1">
    <source>
        <dbReference type="SAM" id="MobiDB-lite"/>
    </source>
</evidence>
<feature type="compositionally biased region" description="Low complexity" evidence="1">
    <location>
        <begin position="107"/>
        <end position="117"/>
    </location>
</feature>
<name>A0A7R8CD68_LEPSM</name>
<evidence type="ECO:0000256" key="2">
    <source>
        <dbReference type="SAM" id="Phobius"/>
    </source>
</evidence>
<evidence type="ECO:0000313" key="4">
    <source>
        <dbReference type="EMBL" id="CAF2778162.1"/>
    </source>
</evidence>
<sequence>MTFAFLLSLLCVSAMNFQSLGGKVDILGKESQEAEAILSGDENQPNISTLDLLSRLHHRGILNSSHFSFSLLPPTPFTPSPKMLPMFSILSKTSYTTLEKGIPPSPTTQTPPTSQNTHLHTIHNSSEDQEENLLINLDNPSNYNYSLNTFLSTNDTHGLDPVSQPVSESFFIGLNKTELAVSAGALLLLLLTSVVILLAYFLCRSQFTRRNIYTTMDEHEFNPVCSHFTNPGPPIILDHEHRGFKPKRR</sequence>
<proteinExistence type="predicted"/>
<dbReference type="EMBL" id="HG994580">
    <property type="protein sequence ID" value="CAF2778162.1"/>
    <property type="molecule type" value="Genomic_DNA"/>
</dbReference>
<feature type="chain" id="PRO_5044315354" evidence="3">
    <location>
        <begin position="22"/>
        <end position="249"/>
    </location>
</feature>
<evidence type="ECO:0000256" key="3">
    <source>
        <dbReference type="SAM" id="SignalP"/>
    </source>
</evidence>
<keyword evidence="3" id="KW-0732">Signal</keyword>
<organism evidence="4 5">
    <name type="scientific">Lepeophtheirus salmonis</name>
    <name type="common">Salmon louse</name>
    <name type="synonym">Caligus salmonis</name>
    <dbReference type="NCBI Taxonomy" id="72036"/>
    <lineage>
        <taxon>Eukaryota</taxon>
        <taxon>Metazoa</taxon>
        <taxon>Ecdysozoa</taxon>
        <taxon>Arthropoda</taxon>
        <taxon>Crustacea</taxon>
        <taxon>Multicrustacea</taxon>
        <taxon>Hexanauplia</taxon>
        <taxon>Copepoda</taxon>
        <taxon>Siphonostomatoida</taxon>
        <taxon>Caligidae</taxon>
        <taxon>Lepeophtheirus</taxon>
    </lineage>
</organism>
<protein>
    <submittedName>
        <fullName evidence="4">(salmon louse) hypothetical protein</fullName>
    </submittedName>
</protein>
<keyword evidence="2" id="KW-0812">Transmembrane</keyword>